<feature type="region of interest" description="Disordered" evidence="1">
    <location>
        <begin position="156"/>
        <end position="177"/>
    </location>
</feature>
<accession>A0A0D3FK25</accession>
<dbReference type="HOGENOM" id="CLU_1520129_0_0_1"/>
<dbReference type="Gramene" id="OBART03G22130.1">
    <property type="protein sequence ID" value="OBART03G22130.1"/>
    <property type="gene ID" value="OBART03G22130"/>
</dbReference>
<keyword evidence="3" id="KW-1185">Reference proteome</keyword>
<evidence type="ECO:0000313" key="3">
    <source>
        <dbReference type="Proteomes" id="UP000026960"/>
    </source>
</evidence>
<evidence type="ECO:0000256" key="1">
    <source>
        <dbReference type="SAM" id="MobiDB-lite"/>
    </source>
</evidence>
<reference evidence="2" key="1">
    <citation type="journal article" date="2009" name="Rice">
        <title>De Novo Next Generation Sequencing of Plant Genomes.</title>
        <authorList>
            <person name="Rounsley S."/>
            <person name="Marri P.R."/>
            <person name="Yu Y."/>
            <person name="He R."/>
            <person name="Sisneros N."/>
            <person name="Goicoechea J.L."/>
            <person name="Lee S.J."/>
            <person name="Angelova A."/>
            <person name="Kudrna D."/>
            <person name="Luo M."/>
            <person name="Affourtit J."/>
            <person name="Desany B."/>
            <person name="Knight J."/>
            <person name="Niazi F."/>
            <person name="Egholm M."/>
            <person name="Wing R.A."/>
        </authorList>
    </citation>
    <scope>NUCLEOTIDE SEQUENCE [LARGE SCALE GENOMIC DNA]</scope>
    <source>
        <strain evidence="2">cv. IRGC 105608</strain>
    </source>
</reference>
<proteinExistence type="predicted"/>
<reference evidence="2" key="2">
    <citation type="submission" date="2015-03" db="UniProtKB">
        <authorList>
            <consortium name="EnsemblPlants"/>
        </authorList>
    </citation>
    <scope>IDENTIFICATION</scope>
</reference>
<organism evidence="2">
    <name type="scientific">Oryza barthii</name>
    <dbReference type="NCBI Taxonomy" id="65489"/>
    <lineage>
        <taxon>Eukaryota</taxon>
        <taxon>Viridiplantae</taxon>
        <taxon>Streptophyta</taxon>
        <taxon>Embryophyta</taxon>
        <taxon>Tracheophyta</taxon>
        <taxon>Spermatophyta</taxon>
        <taxon>Magnoliopsida</taxon>
        <taxon>Liliopsida</taxon>
        <taxon>Poales</taxon>
        <taxon>Poaceae</taxon>
        <taxon>BOP clade</taxon>
        <taxon>Oryzoideae</taxon>
        <taxon>Oryzeae</taxon>
        <taxon>Oryzinae</taxon>
        <taxon>Oryza</taxon>
    </lineage>
</organism>
<protein>
    <recommendedName>
        <fullName evidence="4">DUF834 domain-containing protein</fullName>
    </recommendedName>
</protein>
<feature type="compositionally biased region" description="Basic residues" evidence="1">
    <location>
        <begin position="167"/>
        <end position="177"/>
    </location>
</feature>
<feature type="compositionally biased region" description="Basic and acidic residues" evidence="1">
    <location>
        <begin position="156"/>
        <end position="166"/>
    </location>
</feature>
<name>A0A0D3FK25_9ORYZ</name>
<sequence>MSFPLPASSQSLHGSTLRRDWESRKIKAASQLPTSTTAESVGNFGSFIVKSQTDDKQSTEWEEEINVDVNAIVRAEEIGMAMCRCAWSPATEVGTAMVARQGSATSTAGIPGVEDGRIIEVTDGEIKRRWQDERRLIEIGATTGIELCRNGRRMDAARRSEQYETKRKGKRKYPNYP</sequence>
<dbReference type="EnsemblPlants" id="OBART03G22130.1">
    <property type="protein sequence ID" value="OBART03G22130.1"/>
    <property type="gene ID" value="OBART03G22130"/>
</dbReference>
<evidence type="ECO:0000313" key="2">
    <source>
        <dbReference type="EnsemblPlants" id="OBART03G22130.1"/>
    </source>
</evidence>
<dbReference type="AlphaFoldDB" id="A0A0D3FK25"/>
<dbReference type="Proteomes" id="UP000026960">
    <property type="component" value="Chromosome 3"/>
</dbReference>
<evidence type="ECO:0008006" key="4">
    <source>
        <dbReference type="Google" id="ProtNLM"/>
    </source>
</evidence>
<dbReference type="PaxDb" id="65489-OBART03G22130.1"/>